<dbReference type="PROSITE" id="PS51761">
    <property type="entry name" value="GH11_3"/>
    <property type="match status" value="1"/>
</dbReference>
<feature type="signal peptide" evidence="13">
    <location>
        <begin position="1"/>
        <end position="22"/>
    </location>
</feature>
<keyword evidence="10 11" id="KW-0624">Polysaccharide degradation</keyword>
<dbReference type="PANTHER" id="PTHR46828:SF2">
    <property type="entry name" value="ENDO-1,4-BETA-XYLANASE A-RELATED"/>
    <property type="match status" value="1"/>
</dbReference>
<feature type="domain" description="GH11" evidence="14">
    <location>
        <begin position="48"/>
        <end position="241"/>
    </location>
</feature>
<keyword evidence="9 11" id="KW-0326">Glycosidase</keyword>
<proteinExistence type="inferred from homology"/>
<dbReference type="InterPro" id="IPR013319">
    <property type="entry name" value="GH11/12"/>
</dbReference>
<dbReference type="RefSeq" id="XP_040621160.1">
    <property type="nucleotide sequence ID" value="XM_040761496.1"/>
</dbReference>
<evidence type="ECO:0000256" key="8">
    <source>
        <dbReference type="ARBA" id="ARBA00023277"/>
    </source>
</evidence>
<feature type="active site" description="Proton donor" evidence="11">
    <location>
        <position position="228"/>
    </location>
</feature>
<evidence type="ECO:0000256" key="10">
    <source>
        <dbReference type="ARBA" id="ARBA00023326"/>
    </source>
</evidence>
<dbReference type="InterPro" id="IPR018208">
    <property type="entry name" value="GH11_AS_1"/>
</dbReference>
<protein>
    <recommendedName>
        <fullName evidence="4 11">Endo-1,4-beta-xylanase</fullName>
        <ecNumber evidence="4 11">3.2.1.8</ecNumber>
    </recommendedName>
</protein>
<dbReference type="PANTHER" id="PTHR46828">
    <property type="entry name" value="ENDO-1,4-BETA-XYLANASE A-RELATED"/>
    <property type="match status" value="1"/>
</dbReference>
<dbReference type="OrthoDB" id="2115822at2759"/>
<evidence type="ECO:0000256" key="5">
    <source>
        <dbReference type="ARBA" id="ARBA00022651"/>
    </source>
</evidence>
<evidence type="ECO:0000259" key="14">
    <source>
        <dbReference type="PROSITE" id="PS51761"/>
    </source>
</evidence>
<keyword evidence="16" id="KW-1185">Reference proteome</keyword>
<dbReference type="GO" id="GO:0031176">
    <property type="term" value="F:endo-1,4-beta-xylanase activity"/>
    <property type="evidence" value="ECO:0007669"/>
    <property type="project" value="UniProtKB-UniRule"/>
</dbReference>
<dbReference type="AlphaFoldDB" id="A0A0C2J298"/>
<dbReference type="GeneID" id="63676417"/>
<evidence type="ECO:0000256" key="12">
    <source>
        <dbReference type="RuleBase" id="RU362015"/>
    </source>
</evidence>
<dbReference type="InterPro" id="IPR013320">
    <property type="entry name" value="ConA-like_dom_sf"/>
</dbReference>
<feature type="chain" id="PRO_5002162941" description="Endo-1,4-beta-xylanase" evidence="13">
    <location>
        <begin position="23"/>
        <end position="248"/>
    </location>
</feature>
<dbReference type="EC" id="3.2.1.8" evidence="4 11"/>
<evidence type="ECO:0000256" key="7">
    <source>
        <dbReference type="ARBA" id="ARBA00022801"/>
    </source>
</evidence>
<dbReference type="InterPro" id="IPR033123">
    <property type="entry name" value="GH11_dom"/>
</dbReference>
<dbReference type="Pfam" id="PF00457">
    <property type="entry name" value="Glyco_hydro_11"/>
    <property type="match status" value="1"/>
</dbReference>
<comment type="catalytic activity">
    <reaction evidence="1 11 12">
        <text>Endohydrolysis of (1-&gt;4)-beta-D-xylosidic linkages in xylans.</text>
        <dbReference type="EC" id="3.2.1.8"/>
    </reaction>
</comment>
<dbReference type="GO" id="GO:0045493">
    <property type="term" value="P:xylan catabolic process"/>
    <property type="evidence" value="ECO:0007669"/>
    <property type="project" value="UniProtKB-UniRule"/>
</dbReference>
<dbReference type="UniPathway" id="UPA00114"/>
<dbReference type="SUPFAM" id="SSF49899">
    <property type="entry name" value="Concanavalin A-like lectins/glucanases"/>
    <property type="match status" value="1"/>
</dbReference>
<keyword evidence="6 13" id="KW-0732">Signal</keyword>
<dbReference type="PROSITE" id="PS00776">
    <property type="entry name" value="GH11_1"/>
    <property type="match status" value="1"/>
</dbReference>
<dbReference type="HOGENOM" id="CLU_052631_0_0_1"/>
<gene>
    <name evidence="15" type="ORF">SPBR_03193</name>
</gene>
<keyword evidence="8 11" id="KW-0119">Carbohydrate metabolism</keyword>
<name>A0A0C2J298_9PEZI</name>
<evidence type="ECO:0000256" key="3">
    <source>
        <dbReference type="ARBA" id="ARBA00007792"/>
    </source>
</evidence>
<evidence type="ECO:0000256" key="11">
    <source>
        <dbReference type="PROSITE-ProRule" id="PRU01097"/>
    </source>
</evidence>
<keyword evidence="7 11" id="KW-0378">Hydrolase</keyword>
<sequence length="248" mass="25901">MARLSLVPLLLAALAAVSGASAAVFPQPRDVAVPGTLETTDGIDGIDGIDGTEATAAASYTSSYWNDGTATVKYTNGPNGQYSVTWSGDKGNFVAGKGWNGAPPAAVNYSGTFEPKGNAYLSMYGWTTNPLVEYYIVESYGTHKPCSSPSDEATQKGNVTVDGSTYEIWTKIRRNKPSIQGTATFPQFFSIRTDRRVGGTVHTDAHFKAFAAGGLKMGTQKYMIVATEGQDSSGTASIDVGVAPAAAA</sequence>
<evidence type="ECO:0000313" key="15">
    <source>
        <dbReference type="EMBL" id="KIH93150.1"/>
    </source>
</evidence>
<evidence type="ECO:0000256" key="1">
    <source>
        <dbReference type="ARBA" id="ARBA00000681"/>
    </source>
</evidence>
<evidence type="ECO:0000256" key="13">
    <source>
        <dbReference type="SAM" id="SignalP"/>
    </source>
</evidence>
<evidence type="ECO:0000256" key="2">
    <source>
        <dbReference type="ARBA" id="ARBA00004851"/>
    </source>
</evidence>
<feature type="active site" description="Nucleophile" evidence="11">
    <location>
        <position position="133"/>
    </location>
</feature>
<dbReference type="InterPro" id="IPR001137">
    <property type="entry name" value="Glyco_hydro_11"/>
</dbReference>
<accession>A0A0C2J298</accession>
<dbReference type="EMBL" id="AWTV01000006">
    <property type="protein sequence ID" value="KIH93150.1"/>
    <property type="molecule type" value="Genomic_DNA"/>
</dbReference>
<comment type="pathway">
    <text evidence="2 11 12">Glycan degradation; xylan degradation.</text>
</comment>
<evidence type="ECO:0000256" key="6">
    <source>
        <dbReference type="ARBA" id="ARBA00022729"/>
    </source>
</evidence>
<organism evidence="15 16">
    <name type="scientific">Sporothrix brasiliensis 5110</name>
    <dbReference type="NCBI Taxonomy" id="1398154"/>
    <lineage>
        <taxon>Eukaryota</taxon>
        <taxon>Fungi</taxon>
        <taxon>Dikarya</taxon>
        <taxon>Ascomycota</taxon>
        <taxon>Pezizomycotina</taxon>
        <taxon>Sordariomycetes</taxon>
        <taxon>Sordariomycetidae</taxon>
        <taxon>Ophiostomatales</taxon>
        <taxon>Ophiostomataceae</taxon>
        <taxon>Sporothrix</taxon>
    </lineage>
</organism>
<keyword evidence="5 11" id="KW-0858">Xylan degradation</keyword>
<dbReference type="PRINTS" id="PR00911">
    <property type="entry name" value="GLHYDRLASE11"/>
</dbReference>
<dbReference type="Gene3D" id="2.60.120.180">
    <property type="match status" value="1"/>
</dbReference>
<evidence type="ECO:0000313" key="16">
    <source>
        <dbReference type="Proteomes" id="UP000031575"/>
    </source>
</evidence>
<evidence type="ECO:0000256" key="9">
    <source>
        <dbReference type="ARBA" id="ARBA00023295"/>
    </source>
</evidence>
<comment type="similarity">
    <text evidence="3 11 12">Belongs to the glycosyl hydrolase 11 (cellulase G) family.</text>
</comment>
<evidence type="ECO:0000256" key="4">
    <source>
        <dbReference type="ARBA" id="ARBA00012590"/>
    </source>
</evidence>
<reference evidence="15 16" key="1">
    <citation type="journal article" date="2014" name="BMC Genomics">
        <title>Comparative genomics of the major fungal agents of human and animal Sporotrichosis: Sporothrix schenckii and Sporothrix brasiliensis.</title>
        <authorList>
            <person name="Teixeira M.M."/>
            <person name="de Almeida L.G."/>
            <person name="Kubitschek-Barreira P."/>
            <person name="Alves F.L."/>
            <person name="Kioshima E.S."/>
            <person name="Abadio A.K."/>
            <person name="Fernandes L."/>
            <person name="Derengowski L.S."/>
            <person name="Ferreira K.S."/>
            <person name="Souza R.C."/>
            <person name="Ruiz J.C."/>
            <person name="de Andrade N.C."/>
            <person name="Paes H.C."/>
            <person name="Nicola A.M."/>
            <person name="Albuquerque P."/>
            <person name="Gerber A.L."/>
            <person name="Martins V.P."/>
            <person name="Peconick L.D."/>
            <person name="Neto A.V."/>
            <person name="Chaucanez C.B."/>
            <person name="Silva P.A."/>
            <person name="Cunha O.L."/>
            <person name="de Oliveira F.F."/>
            <person name="dos Santos T.C."/>
            <person name="Barros A.L."/>
            <person name="Soares M.A."/>
            <person name="de Oliveira L.M."/>
            <person name="Marini M.M."/>
            <person name="Villalobos-Duno H."/>
            <person name="Cunha M.M."/>
            <person name="de Hoog S."/>
            <person name="da Silveira J.F."/>
            <person name="Henrissat B."/>
            <person name="Nino-Vega G.A."/>
            <person name="Cisalpino P.S."/>
            <person name="Mora-Montes H.M."/>
            <person name="Almeida S.R."/>
            <person name="Stajich J.E."/>
            <person name="Lopes-Bezerra L.M."/>
            <person name="Vasconcelos A.T."/>
            <person name="Felipe M.S."/>
        </authorList>
    </citation>
    <scope>NUCLEOTIDE SEQUENCE [LARGE SCALE GENOMIC DNA]</scope>
    <source>
        <strain evidence="15 16">5110</strain>
    </source>
</reference>
<comment type="caution">
    <text evidence="15">The sequence shown here is derived from an EMBL/GenBank/DDBJ whole genome shotgun (WGS) entry which is preliminary data.</text>
</comment>
<dbReference type="VEuPathDB" id="FungiDB:SPBR_03193"/>
<dbReference type="Proteomes" id="UP000031575">
    <property type="component" value="Unassembled WGS sequence"/>
</dbReference>